<reference evidence="3" key="1">
    <citation type="submission" date="2016-10" db="EMBL/GenBank/DDBJ databases">
        <authorList>
            <person name="Varghese N."/>
            <person name="Submissions S."/>
        </authorList>
    </citation>
    <scope>NUCLEOTIDE SEQUENCE [LARGE SCALE GENOMIC DNA]</scope>
    <source>
        <strain evidence="3">CGMCC 1.10784</strain>
    </source>
</reference>
<dbReference type="GO" id="GO:0005737">
    <property type="term" value="C:cytoplasm"/>
    <property type="evidence" value="ECO:0007669"/>
    <property type="project" value="TreeGrafter"/>
</dbReference>
<sequence>MPHSLVFREDHTFTIAQFTDLHWKDNGVLDQKTRRLMEDILDAEQPDLVVFTGDVIYTGDVDPGDLICEDPLGALREAVQSAEIRGIPWAIVFGNHDTESIITREELIHAVLQYPHTVAQRGPVEVSGEGNYRLSIQDAEGQSKFNLYFFDSGAYSPVPHIDGYDWIRSDQIEWYKKESLQIRDTSAKQPLPALAFFHIPFPEYQEVWDTKTCYGHFYEASVSSSQVNSGLFAAMLEMGDIVGTFVGHDHINDYWGELHGIRLCYGRASGYNTYGREGFQRGARMIRLREDERSFETWLRLADGTVITEQPEHIPGT</sequence>
<proteinExistence type="predicted"/>
<dbReference type="AlphaFoldDB" id="A0A1I1T1C9"/>
<dbReference type="InterPro" id="IPR029052">
    <property type="entry name" value="Metallo-depent_PP-like"/>
</dbReference>
<dbReference type="STRING" id="1045775.SAMN05216378_0210"/>
<keyword evidence="3" id="KW-1185">Reference proteome</keyword>
<dbReference type="PANTHER" id="PTHR32440:SF0">
    <property type="entry name" value="PHOSPHATASE DCR2-RELATED"/>
    <property type="match status" value="1"/>
</dbReference>
<dbReference type="Pfam" id="PF00149">
    <property type="entry name" value="Metallophos"/>
    <property type="match status" value="1"/>
</dbReference>
<dbReference type="SUPFAM" id="SSF56300">
    <property type="entry name" value="Metallo-dependent phosphatases"/>
    <property type="match status" value="1"/>
</dbReference>
<name>A0A1I1T1C9_9BACL</name>
<dbReference type="Gene3D" id="3.60.21.10">
    <property type="match status" value="1"/>
</dbReference>
<dbReference type="RefSeq" id="WP_091180012.1">
    <property type="nucleotide sequence ID" value="NZ_FOMT01000001.1"/>
</dbReference>
<dbReference type="InterPro" id="IPR004843">
    <property type="entry name" value="Calcineurin-like_PHP"/>
</dbReference>
<accession>A0A1I1T1C9</accession>
<dbReference type="PIRSF" id="PIRSF030250">
    <property type="entry name" value="Ptase_At2g46880"/>
    <property type="match status" value="1"/>
</dbReference>
<evidence type="ECO:0000313" key="3">
    <source>
        <dbReference type="Proteomes" id="UP000198855"/>
    </source>
</evidence>
<dbReference type="GO" id="GO:0016788">
    <property type="term" value="F:hydrolase activity, acting on ester bonds"/>
    <property type="evidence" value="ECO:0007669"/>
    <property type="project" value="TreeGrafter"/>
</dbReference>
<dbReference type="PANTHER" id="PTHR32440">
    <property type="entry name" value="PHOSPHATASE DCR2-RELATED-RELATED"/>
    <property type="match status" value="1"/>
</dbReference>
<evidence type="ECO:0000259" key="1">
    <source>
        <dbReference type="Pfam" id="PF00149"/>
    </source>
</evidence>
<dbReference type="EMBL" id="FOMT01000001">
    <property type="protein sequence ID" value="SFD50003.1"/>
    <property type="molecule type" value="Genomic_DNA"/>
</dbReference>
<organism evidence="2 3">
    <name type="scientific">Paenibacillus catalpae</name>
    <dbReference type="NCBI Taxonomy" id="1045775"/>
    <lineage>
        <taxon>Bacteria</taxon>
        <taxon>Bacillati</taxon>
        <taxon>Bacillota</taxon>
        <taxon>Bacilli</taxon>
        <taxon>Bacillales</taxon>
        <taxon>Paenibacillaceae</taxon>
        <taxon>Paenibacillus</taxon>
    </lineage>
</organism>
<dbReference type="CDD" id="cd07383">
    <property type="entry name" value="MPP_Dcr2"/>
    <property type="match status" value="1"/>
</dbReference>
<gene>
    <name evidence="2" type="ORF">SAMN05216378_0210</name>
</gene>
<dbReference type="InterPro" id="IPR011230">
    <property type="entry name" value="PAP14/16/28/29"/>
</dbReference>
<protein>
    <submittedName>
        <fullName evidence="2">3',5'-cyclic AMP phosphodiesterase CpdA</fullName>
    </submittedName>
</protein>
<dbReference type="Proteomes" id="UP000198855">
    <property type="component" value="Unassembled WGS sequence"/>
</dbReference>
<dbReference type="OrthoDB" id="9816081at2"/>
<feature type="domain" description="Calcineurin-like phosphoesterase" evidence="1">
    <location>
        <begin position="14"/>
        <end position="251"/>
    </location>
</feature>
<evidence type="ECO:0000313" key="2">
    <source>
        <dbReference type="EMBL" id="SFD50003.1"/>
    </source>
</evidence>